<gene>
    <name evidence="1" type="ORF">HW270_02725</name>
</gene>
<accession>A0A7Y8VQV9</accession>
<reference evidence="1 2" key="1">
    <citation type="submission" date="2020-06" db="EMBL/GenBank/DDBJ databases">
        <title>Mogibacterium timidum strain W9173 genomic sequence.</title>
        <authorList>
            <person name="Wade W.G."/>
            <person name="Johnston C.D."/>
            <person name="Chen T."/>
            <person name="Dewhirst F.E."/>
        </authorList>
    </citation>
    <scope>NUCLEOTIDE SEQUENCE [LARGE SCALE GENOMIC DNA]</scope>
    <source>
        <strain evidence="1 2">W9173</strain>
    </source>
</reference>
<keyword evidence="2" id="KW-1185">Reference proteome</keyword>
<organism evidence="1 2">
    <name type="scientific">Mogibacterium timidum</name>
    <dbReference type="NCBI Taxonomy" id="35519"/>
    <lineage>
        <taxon>Bacteria</taxon>
        <taxon>Bacillati</taxon>
        <taxon>Bacillota</taxon>
        <taxon>Clostridia</taxon>
        <taxon>Peptostreptococcales</taxon>
        <taxon>Anaerovoracaceae</taxon>
        <taxon>Mogibacterium</taxon>
    </lineage>
</organism>
<comment type="caution">
    <text evidence="1">The sequence shown here is derived from an EMBL/GenBank/DDBJ whole genome shotgun (WGS) entry which is preliminary data.</text>
</comment>
<sequence>MDQAHERYGFFILLSNEVKDPITALKLYRMRDIAEKAFRNYKDRLNLRRTLISSESSLEGKLFVEFVALIYLSYINKKMEDGHLYSRCTMHELDVIECYPEPGKAPIQGEVLMKQEQLYRDLGVKPLLARPEQK</sequence>
<proteinExistence type="predicted"/>
<name>A0A7Y8VQV9_9FIRM</name>
<dbReference type="Proteomes" id="UP000526307">
    <property type="component" value="Unassembled WGS sequence"/>
</dbReference>
<evidence type="ECO:0000313" key="2">
    <source>
        <dbReference type="Proteomes" id="UP000526307"/>
    </source>
</evidence>
<protein>
    <submittedName>
        <fullName evidence="1">Transposase</fullName>
    </submittedName>
</protein>
<evidence type="ECO:0000313" key="1">
    <source>
        <dbReference type="EMBL" id="NWO22994.1"/>
    </source>
</evidence>
<dbReference type="EMBL" id="JABXYR010000001">
    <property type="protein sequence ID" value="NWO22994.1"/>
    <property type="molecule type" value="Genomic_DNA"/>
</dbReference>
<dbReference type="AlphaFoldDB" id="A0A7Y8VQV9"/>